<evidence type="ECO:0000313" key="9">
    <source>
        <dbReference type="EMBL" id="ASB29705.1"/>
    </source>
</evidence>
<organism evidence="9">
    <name type="scientific">Porolithon onkodes</name>
    <dbReference type="NCBI Taxonomy" id="231751"/>
    <lineage>
        <taxon>Eukaryota</taxon>
        <taxon>Rhodophyta</taxon>
        <taxon>Florideophyceae</taxon>
        <taxon>Corallinophycidae</taxon>
        <taxon>Corallinales</taxon>
        <taxon>Porolithaceae</taxon>
        <taxon>Porolithon</taxon>
    </lineage>
</organism>
<dbReference type="NCBIfam" id="TIGR03654">
    <property type="entry name" value="L6_bact"/>
    <property type="match status" value="1"/>
</dbReference>
<dbReference type="GeneID" id="37507624"/>
<keyword evidence="5 7" id="KW-0687">Ribonucleoprotein</keyword>
<keyword evidence="2" id="KW-0699">rRNA-binding</keyword>
<keyword evidence="3" id="KW-0694">RNA-binding</keyword>
<dbReference type="FunFam" id="3.90.930.12:FF:000002">
    <property type="entry name" value="50S ribosomal protein L6"/>
    <property type="match status" value="1"/>
</dbReference>
<evidence type="ECO:0000256" key="1">
    <source>
        <dbReference type="ARBA" id="ARBA00009356"/>
    </source>
</evidence>
<dbReference type="GO" id="GO:0019843">
    <property type="term" value="F:rRNA binding"/>
    <property type="evidence" value="ECO:0007669"/>
    <property type="project" value="UniProtKB-KW"/>
</dbReference>
<gene>
    <name evidence="9" type="primary">rpl6</name>
</gene>
<protein>
    <recommendedName>
        <fullName evidence="6">Large ribosomal subunit protein uL6c</fullName>
    </recommendedName>
</protein>
<evidence type="ECO:0000256" key="6">
    <source>
        <dbReference type="ARBA" id="ARBA00069413"/>
    </source>
</evidence>
<dbReference type="Pfam" id="PF00347">
    <property type="entry name" value="Ribosomal_L6"/>
    <property type="match status" value="2"/>
</dbReference>
<evidence type="ECO:0000256" key="2">
    <source>
        <dbReference type="ARBA" id="ARBA00022730"/>
    </source>
</evidence>
<dbReference type="InterPro" id="IPR002358">
    <property type="entry name" value="Ribosomal_uL6_CS"/>
</dbReference>
<evidence type="ECO:0000256" key="4">
    <source>
        <dbReference type="ARBA" id="ARBA00022980"/>
    </source>
</evidence>
<dbReference type="InterPro" id="IPR020040">
    <property type="entry name" value="Ribosomal_uL6_a/b-dom"/>
</dbReference>
<evidence type="ECO:0000259" key="8">
    <source>
        <dbReference type="Pfam" id="PF00347"/>
    </source>
</evidence>
<sequence length="179" mass="20157">MSRIGKHPIKLDENIEITINNNNIKIKGPKGQLEHIIPENITVRHTKNRLTIATLNDNRITKKLHGLYRTIINNMVIGVSQGFHKTLEIHGVGYRAQIEKEKKLILNVGYSHPVEIIAPEEISLKVDEQTIITVQGINKAIVGQISSQIRAIRPPEPYKGKGIRYKNEVIKKKVGKAGK</sequence>
<dbReference type="AlphaFoldDB" id="A0A2Z2KXK7"/>
<dbReference type="PANTHER" id="PTHR11655">
    <property type="entry name" value="60S/50S RIBOSOMAL PROTEIN L6/L9"/>
    <property type="match status" value="1"/>
</dbReference>
<feature type="domain" description="Large ribosomal subunit protein uL6 alpha-beta" evidence="8">
    <location>
        <begin position="14"/>
        <end position="82"/>
    </location>
</feature>
<dbReference type="PROSITE" id="PS00525">
    <property type="entry name" value="RIBOSOMAL_L6_1"/>
    <property type="match status" value="1"/>
</dbReference>
<dbReference type="InterPro" id="IPR019906">
    <property type="entry name" value="Ribosomal_uL6_bac-type"/>
</dbReference>
<dbReference type="PIRSF" id="PIRSF002162">
    <property type="entry name" value="Ribosomal_L6"/>
    <property type="match status" value="1"/>
</dbReference>
<dbReference type="Gene3D" id="3.90.930.12">
    <property type="entry name" value="Ribosomal protein L6, alpha-beta domain"/>
    <property type="match status" value="2"/>
</dbReference>
<keyword evidence="9" id="KW-0934">Plastid</keyword>
<dbReference type="GO" id="GO:0003735">
    <property type="term" value="F:structural constituent of ribosome"/>
    <property type="evidence" value="ECO:0007669"/>
    <property type="project" value="InterPro"/>
</dbReference>
<feature type="domain" description="Large ribosomal subunit protein uL6 alpha-beta" evidence="8">
    <location>
        <begin position="91"/>
        <end position="165"/>
    </location>
</feature>
<evidence type="ECO:0000256" key="3">
    <source>
        <dbReference type="ARBA" id="ARBA00022884"/>
    </source>
</evidence>
<dbReference type="PANTHER" id="PTHR11655:SF14">
    <property type="entry name" value="LARGE RIBOSOMAL SUBUNIT PROTEIN UL6M"/>
    <property type="match status" value="1"/>
</dbReference>
<dbReference type="FunFam" id="3.90.930.12:FF:000001">
    <property type="entry name" value="50S ribosomal protein L6"/>
    <property type="match status" value="1"/>
</dbReference>
<evidence type="ECO:0000256" key="7">
    <source>
        <dbReference type="RuleBase" id="RU003869"/>
    </source>
</evidence>
<dbReference type="GO" id="GO:0002181">
    <property type="term" value="P:cytoplasmic translation"/>
    <property type="evidence" value="ECO:0007669"/>
    <property type="project" value="TreeGrafter"/>
</dbReference>
<dbReference type="InterPro" id="IPR000702">
    <property type="entry name" value="Ribosomal_uL6-like"/>
</dbReference>
<name>A0A2Z2KXK7_9FLOR</name>
<proteinExistence type="inferred from homology"/>
<geneLocation type="plastid" evidence="9"/>
<keyword evidence="4 7" id="KW-0689">Ribosomal protein</keyword>
<dbReference type="PRINTS" id="PR00059">
    <property type="entry name" value="RIBOSOMALL6"/>
</dbReference>
<reference evidence="9" key="1">
    <citation type="submission" date="2016-11" db="EMBL/GenBank/DDBJ databases">
        <title>Complete organellar and ribosomal genomic analysis of the lectotype specimen of the reef forming species Porolithon onkodes (Heydrich) Foslie.</title>
        <authorList>
            <person name="Hughey J.R."/>
            <person name="Gabrielson P.W."/>
        </authorList>
    </citation>
    <scope>NUCLEOTIDE SEQUENCE</scope>
</reference>
<dbReference type="GO" id="GO:0022625">
    <property type="term" value="C:cytosolic large ribosomal subunit"/>
    <property type="evidence" value="ECO:0007669"/>
    <property type="project" value="TreeGrafter"/>
</dbReference>
<dbReference type="EMBL" id="KY212106">
    <property type="protein sequence ID" value="ASB29705.1"/>
    <property type="molecule type" value="Genomic_DNA"/>
</dbReference>
<comment type="similarity">
    <text evidence="1 7">Belongs to the universal ribosomal protein uL6 family.</text>
</comment>
<dbReference type="RefSeq" id="YP_009502103.1">
    <property type="nucleotide sequence ID" value="NC_038144.1"/>
</dbReference>
<accession>A0A2Z2KXK7</accession>
<evidence type="ECO:0000256" key="5">
    <source>
        <dbReference type="ARBA" id="ARBA00023274"/>
    </source>
</evidence>
<dbReference type="SUPFAM" id="SSF56053">
    <property type="entry name" value="Ribosomal protein L6"/>
    <property type="match status" value="2"/>
</dbReference>
<dbReference type="HAMAP" id="MF_01365_B">
    <property type="entry name" value="Ribosomal_uL6_B"/>
    <property type="match status" value="1"/>
</dbReference>
<dbReference type="InterPro" id="IPR036789">
    <property type="entry name" value="Ribosomal_uL6-like_a/b-dom_sf"/>
</dbReference>